<proteinExistence type="predicted"/>
<sequence length="281" mass="30454">MLLESALADPGLELITSFLFSAGLDQPPVGPTVDAPAPISHCYLLPYSIDRLRAAALDFGWSKVLENLDQPDRTLSLAREVEQHVVESQGEAAFDPARRFIVRVAFKRDGVPKFLSGPRLSVSGVPYYPLTLPAPGGKDGRDDVAPVIPVHLDPGAVSLSLFTKHKTSYREEYNTARVRVGFDDSVGFSSGEMMLQNERGEIMGGGVTTVYFFREGAWVTPAQETGCKMGVSRRWALEHAGVKEAVVLAKDVEEGEEVWVSSAVGGWRKGVVRLGPRLGGS</sequence>
<name>A0A1J7IBN3_9PEZI</name>
<evidence type="ECO:0000313" key="2">
    <source>
        <dbReference type="Proteomes" id="UP000182658"/>
    </source>
</evidence>
<accession>A0A1J7IBN3</accession>
<reference evidence="1 2" key="1">
    <citation type="submission" date="2016-10" db="EMBL/GenBank/DDBJ databases">
        <title>Draft genome sequence of Coniochaeta ligniaria NRRL30616, a lignocellulolytic fungus for bioabatement of inhibitors in plant biomass hydrolysates.</title>
        <authorList>
            <consortium name="DOE Joint Genome Institute"/>
            <person name="Jimenez D.J."/>
            <person name="Hector R.E."/>
            <person name="Riley R."/>
            <person name="Sun H."/>
            <person name="Grigoriev I.V."/>
            <person name="Van Elsas J.D."/>
            <person name="Nichols N.N."/>
        </authorList>
    </citation>
    <scope>NUCLEOTIDE SEQUENCE [LARGE SCALE GENOMIC DNA]</scope>
    <source>
        <strain evidence="1 2">NRRL 30616</strain>
    </source>
</reference>
<evidence type="ECO:0008006" key="3">
    <source>
        <dbReference type="Google" id="ProtNLM"/>
    </source>
</evidence>
<dbReference type="OrthoDB" id="5288718at2759"/>
<protein>
    <recommendedName>
        <fullName evidence="3">Aminodeoxychorismate lyase</fullName>
    </recommendedName>
</protein>
<dbReference type="SUPFAM" id="SSF56752">
    <property type="entry name" value="D-aminoacid aminotransferase-like PLP-dependent enzymes"/>
    <property type="match status" value="1"/>
</dbReference>
<dbReference type="STRING" id="1408157.A0A1J7IBN3"/>
<dbReference type="GO" id="GO:0003824">
    <property type="term" value="F:catalytic activity"/>
    <property type="evidence" value="ECO:0007669"/>
    <property type="project" value="InterPro"/>
</dbReference>
<dbReference type="InParanoid" id="A0A1J7IBN3"/>
<dbReference type="AlphaFoldDB" id="A0A1J7IBN3"/>
<dbReference type="Gene3D" id="3.20.10.10">
    <property type="entry name" value="D-amino Acid Aminotransferase, subunit A, domain 2"/>
    <property type="match status" value="1"/>
</dbReference>
<dbReference type="InterPro" id="IPR043132">
    <property type="entry name" value="BCAT-like_C"/>
</dbReference>
<keyword evidence="2" id="KW-1185">Reference proteome</keyword>
<evidence type="ECO:0000313" key="1">
    <source>
        <dbReference type="EMBL" id="OIW24870.1"/>
    </source>
</evidence>
<dbReference type="EMBL" id="KV875102">
    <property type="protein sequence ID" value="OIW24870.1"/>
    <property type="molecule type" value="Genomic_DNA"/>
</dbReference>
<gene>
    <name evidence="1" type="ORF">CONLIGDRAFT_73259</name>
</gene>
<organism evidence="1 2">
    <name type="scientific">Coniochaeta ligniaria NRRL 30616</name>
    <dbReference type="NCBI Taxonomy" id="1408157"/>
    <lineage>
        <taxon>Eukaryota</taxon>
        <taxon>Fungi</taxon>
        <taxon>Dikarya</taxon>
        <taxon>Ascomycota</taxon>
        <taxon>Pezizomycotina</taxon>
        <taxon>Sordariomycetes</taxon>
        <taxon>Sordariomycetidae</taxon>
        <taxon>Coniochaetales</taxon>
        <taxon>Coniochaetaceae</taxon>
        <taxon>Coniochaeta</taxon>
    </lineage>
</organism>
<dbReference type="InterPro" id="IPR036038">
    <property type="entry name" value="Aminotransferase-like"/>
</dbReference>
<dbReference type="Proteomes" id="UP000182658">
    <property type="component" value="Unassembled WGS sequence"/>
</dbReference>
<dbReference type="InterPro" id="IPR001544">
    <property type="entry name" value="Aminotrans_IV"/>
</dbReference>
<dbReference type="Pfam" id="PF01063">
    <property type="entry name" value="Aminotran_4"/>
    <property type="match status" value="1"/>
</dbReference>